<keyword evidence="3" id="KW-1185">Reference proteome</keyword>
<reference evidence="2" key="1">
    <citation type="journal article" date="2023" name="Plant J.">
        <title>Genome sequences and population genomics provide insights into the demographic history, inbreeding, and mutation load of two 'living fossil' tree species of Dipteronia.</title>
        <authorList>
            <person name="Feng Y."/>
            <person name="Comes H.P."/>
            <person name="Chen J."/>
            <person name="Zhu S."/>
            <person name="Lu R."/>
            <person name="Zhang X."/>
            <person name="Li P."/>
            <person name="Qiu J."/>
            <person name="Olsen K.M."/>
            <person name="Qiu Y."/>
        </authorList>
    </citation>
    <scope>NUCLEOTIDE SEQUENCE</scope>
    <source>
        <strain evidence="2">NBL</strain>
    </source>
</reference>
<feature type="domain" description="HAT C-terminal dimerisation" evidence="1">
    <location>
        <begin position="230"/>
        <end position="296"/>
    </location>
</feature>
<dbReference type="AlphaFoldDB" id="A0AAE0AIT2"/>
<comment type="caution">
    <text evidence="2">The sequence shown here is derived from an EMBL/GenBank/DDBJ whole genome shotgun (WGS) entry which is preliminary data.</text>
</comment>
<dbReference type="SUPFAM" id="SSF53098">
    <property type="entry name" value="Ribonuclease H-like"/>
    <property type="match status" value="1"/>
</dbReference>
<gene>
    <name evidence="2" type="ORF">Dsin_012731</name>
</gene>
<dbReference type="InterPro" id="IPR012337">
    <property type="entry name" value="RNaseH-like_sf"/>
</dbReference>
<evidence type="ECO:0000313" key="2">
    <source>
        <dbReference type="EMBL" id="KAK3218761.1"/>
    </source>
</evidence>
<dbReference type="PANTHER" id="PTHR46481">
    <property type="entry name" value="ZINC FINGER BED DOMAIN-CONTAINING PROTEIN 4"/>
    <property type="match status" value="1"/>
</dbReference>
<dbReference type="GO" id="GO:0046983">
    <property type="term" value="F:protein dimerization activity"/>
    <property type="evidence" value="ECO:0007669"/>
    <property type="project" value="InterPro"/>
</dbReference>
<dbReference type="EMBL" id="JANJYJ010000004">
    <property type="protein sequence ID" value="KAK3218761.1"/>
    <property type="molecule type" value="Genomic_DNA"/>
</dbReference>
<dbReference type="PANTHER" id="PTHR46481:SF8">
    <property type="entry name" value="ZINC FINGER BED DOMAIN-CONTAINING PROTEIN RICESLEEPER 1-LIKE"/>
    <property type="match status" value="1"/>
</dbReference>
<dbReference type="InterPro" id="IPR052035">
    <property type="entry name" value="ZnF_BED_domain_contain"/>
</dbReference>
<evidence type="ECO:0000313" key="3">
    <source>
        <dbReference type="Proteomes" id="UP001281410"/>
    </source>
</evidence>
<protein>
    <recommendedName>
        <fullName evidence="1">HAT C-terminal dimerisation domain-containing protein</fullName>
    </recommendedName>
</protein>
<proteinExistence type="predicted"/>
<dbReference type="Proteomes" id="UP001281410">
    <property type="component" value="Unassembled WGS sequence"/>
</dbReference>
<dbReference type="InterPro" id="IPR008906">
    <property type="entry name" value="HATC_C_dom"/>
</dbReference>
<accession>A0AAE0AIT2</accession>
<evidence type="ECO:0000259" key="1">
    <source>
        <dbReference type="Pfam" id="PF05699"/>
    </source>
</evidence>
<dbReference type="Pfam" id="PF05699">
    <property type="entry name" value="Dimer_Tnp_hAT"/>
    <property type="match status" value="1"/>
</dbReference>
<organism evidence="2 3">
    <name type="scientific">Dipteronia sinensis</name>
    <dbReference type="NCBI Taxonomy" id="43782"/>
    <lineage>
        <taxon>Eukaryota</taxon>
        <taxon>Viridiplantae</taxon>
        <taxon>Streptophyta</taxon>
        <taxon>Embryophyta</taxon>
        <taxon>Tracheophyta</taxon>
        <taxon>Spermatophyta</taxon>
        <taxon>Magnoliopsida</taxon>
        <taxon>eudicotyledons</taxon>
        <taxon>Gunneridae</taxon>
        <taxon>Pentapetalae</taxon>
        <taxon>rosids</taxon>
        <taxon>malvids</taxon>
        <taxon>Sapindales</taxon>
        <taxon>Sapindaceae</taxon>
        <taxon>Hippocastanoideae</taxon>
        <taxon>Acereae</taxon>
        <taxon>Dipteronia</taxon>
    </lineage>
</organism>
<name>A0AAE0AIT2_9ROSI</name>
<sequence>MQKKILIFGPIANHKEDTIGKALETRLKSWGIKRVFTVTIDNATSNNNAILYLSKITNSWNGAIINGDHMHLGCSAHILNLIVTEGLKDYRESISKICNMVRYVRGSPARLQKFKSCAKIEKMSSNKLLCLDVPTRWNSTYLGCVWHGDRTGRTGHVVLYCVWKVRDRSVNCTVMRLVWLGQDETREANDNIPIANDMPVDNSEIDVESLFNFGYMKLVKETNGVDNKSEVDQYLMESYENPNDDNFDILCWWKIKSPKYKILSYLVRNILAILVSTIASESAFSTGGRIFYSYRS</sequence>